<dbReference type="GeneID" id="70190966"/>
<comment type="caution">
    <text evidence="2">The sequence shown here is derived from an EMBL/GenBank/DDBJ whole genome shotgun (WGS) entry which is preliminary data.</text>
</comment>
<gene>
    <name evidence="2" type="ORF">B0I36DRAFT_391675</name>
</gene>
<name>A0A9P8YI47_9PEZI</name>
<sequence length="628" mass="63995">MRFAPQSAVAVAMASSLASANSVEQRTGLGLDLSGLTHLAKPISASVNLDQDLSGQVLAAGVLANPVVGDLVAVKEDLDISVICHDCYTRGNIEASISLEHVVPALKLSITDIEAKLDLDISASDATSIAVNLIAAPVVDLPFLGLNLGASIYLDLVLGLSAAIDVSAGVEIELVDEAVLSTNILSGEILSAAFTGLEVAVLPIEVRVGCTELHATLRLRVELDAGVDVDAGDILPILDFVPEIGAGLELAVFVNLVEYVGLFCPDQSCPVPYDSYGLNVGAIVGLDVSVENLARIHLAPTISTALLEAPTATHCATTGAPSVPVFTRSGSGSVTGSATELVEIGTGIATGIVTGTATATISASVTGSASEHSGFPTSDITIPAGHVISTVTQTATYTVTSCAASVPNCPGQYQGETTLVHTTTYTTICPVGATITDIHPHPTTATAAPTTTSAVVTHVTPVPCSSVSTFHPPTYVAYPTSSFPTAAPSSTPYPTSSAVQSSATTEEYPVKPTTEGYPVKPITEEYPVESATETYPVEHPSTTPAYPTAPYYPSMPVPPVQNGTTTCSPSTMSTYPVGPTGGGGYPTKPAPYPTVSYPVETPIPTAGASKQVASGLVLAVAGAILALF</sequence>
<reference evidence="2" key="1">
    <citation type="journal article" date="2021" name="Nat. Commun.">
        <title>Genetic determinants of endophytism in the Arabidopsis root mycobiome.</title>
        <authorList>
            <person name="Mesny F."/>
            <person name="Miyauchi S."/>
            <person name="Thiergart T."/>
            <person name="Pickel B."/>
            <person name="Atanasova L."/>
            <person name="Karlsson M."/>
            <person name="Huettel B."/>
            <person name="Barry K.W."/>
            <person name="Haridas S."/>
            <person name="Chen C."/>
            <person name="Bauer D."/>
            <person name="Andreopoulos W."/>
            <person name="Pangilinan J."/>
            <person name="LaButti K."/>
            <person name="Riley R."/>
            <person name="Lipzen A."/>
            <person name="Clum A."/>
            <person name="Drula E."/>
            <person name="Henrissat B."/>
            <person name="Kohler A."/>
            <person name="Grigoriev I.V."/>
            <person name="Martin F.M."/>
            <person name="Hacquard S."/>
        </authorList>
    </citation>
    <scope>NUCLEOTIDE SEQUENCE</scope>
    <source>
        <strain evidence="2">MPI-CAGE-CH-0230</strain>
    </source>
</reference>
<dbReference type="Proteomes" id="UP000756346">
    <property type="component" value="Unassembled WGS sequence"/>
</dbReference>
<proteinExistence type="predicted"/>
<feature type="region of interest" description="Disordered" evidence="1">
    <location>
        <begin position="493"/>
        <end position="519"/>
    </location>
</feature>
<protein>
    <submittedName>
        <fullName evidence="2">Uncharacterized protein</fullName>
    </submittedName>
</protein>
<evidence type="ECO:0000256" key="1">
    <source>
        <dbReference type="SAM" id="MobiDB-lite"/>
    </source>
</evidence>
<evidence type="ECO:0000313" key="2">
    <source>
        <dbReference type="EMBL" id="KAH7040819.1"/>
    </source>
</evidence>
<keyword evidence="3" id="KW-1185">Reference proteome</keyword>
<dbReference type="OrthoDB" id="5102830at2759"/>
<evidence type="ECO:0000313" key="3">
    <source>
        <dbReference type="Proteomes" id="UP000756346"/>
    </source>
</evidence>
<dbReference type="AlphaFoldDB" id="A0A9P8YI47"/>
<dbReference type="EMBL" id="JAGTJQ010000001">
    <property type="protein sequence ID" value="KAH7040819.1"/>
    <property type="molecule type" value="Genomic_DNA"/>
</dbReference>
<dbReference type="RefSeq" id="XP_046018874.1">
    <property type="nucleotide sequence ID" value="XM_046161420.1"/>
</dbReference>
<organism evidence="2 3">
    <name type="scientific">Microdochium trichocladiopsis</name>
    <dbReference type="NCBI Taxonomy" id="1682393"/>
    <lineage>
        <taxon>Eukaryota</taxon>
        <taxon>Fungi</taxon>
        <taxon>Dikarya</taxon>
        <taxon>Ascomycota</taxon>
        <taxon>Pezizomycotina</taxon>
        <taxon>Sordariomycetes</taxon>
        <taxon>Xylariomycetidae</taxon>
        <taxon>Xylariales</taxon>
        <taxon>Microdochiaceae</taxon>
        <taxon>Microdochium</taxon>
    </lineage>
</organism>
<accession>A0A9P8YI47</accession>